<comment type="caution">
    <text evidence="4">The sequence shown here is derived from an EMBL/GenBank/DDBJ whole genome shotgun (WGS) entry which is preliminary data.</text>
</comment>
<evidence type="ECO:0000256" key="3">
    <source>
        <dbReference type="SAM" id="SignalP"/>
    </source>
</evidence>
<keyword evidence="3" id="KW-0732">Signal</keyword>
<sequence>MKNKIIIASIMVFALGAFGQTTFAVDSDTKESNDQIAPETPIVDQGENQSIPTQTPGQSSQIKDQEQEKIKAPVKKNTDDKKAIGAELSIQRRSLVANTVHEILQISDRNGGIGQQVKIIAQSQNQNQEKIEIGLQKAQNRSGLAKFFIGPNYREINNGKKLVEQNQEKISQLRQIKTKLTNQGDQQKLTEQIVLLEQANEETQNELSDTGRGFSLLGWMFRLVAK</sequence>
<evidence type="ECO:0000313" key="5">
    <source>
        <dbReference type="Proteomes" id="UP000315689"/>
    </source>
</evidence>
<protein>
    <submittedName>
        <fullName evidence="4">Uncharacterized protein</fullName>
    </submittedName>
</protein>
<gene>
    <name evidence="4" type="ORF">CEN89_707</name>
</gene>
<name>A0A554LHU1_9BACT</name>
<feature type="chain" id="PRO_5021998328" evidence="3">
    <location>
        <begin position="25"/>
        <end position="226"/>
    </location>
</feature>
<evidence type="ECO:0000313" key="4">
    <source>
        <dbReference type="EMBL" id="TSC92425.1"/>
    </source>
</evidence>
<feature type="region of interest" description="Disordered" evidence="2">
    <location>
        <begin position="29"/>
        <end position="78"/>
    </location>
</feature>
<dbReference type="AlphaFoldDB" id="A0A554LHU1"/>
<dbReference type="EMBL" id="VMGK01000028">
    <property type="protein sequence ID" value="TSC92425.1"/>
    <property type="molecule type" value="Genomic_DNA"/>
</dbReference>
<feature type="compositionally biased region" description="Basic and acidic residues" evidence="2">
    <location>
        <begin position="63"/>
        <end position="78"/>
    </location>
</feature>
<keyword evidence="1" id="KW-0175">Coiled coil</keyword>
<feature type="coiled-coil region" evidence="1">
    <location>
        <begin position="163"/>
        <end position="206"/>
    </location>
</feature>
<evidence type="ECO:0000256" key="1">
    <source>
        <dbReference type="SAM" id="Coils"/>
    </source>
</evidence>
<accession>A0A554LHU1</accession>
<organism evidence="4 5">
    <name type="scientific">Candidatus Berkelbacteria bacterium Licking1014_7</name>
    <dbReference type="NCBI Taxonomy" id="2017147"/>
    <lineage>
        <taxon>Bacteria</taxon>
        <taxon>Candidatus Berkelbacteria</taxon>
    </lineage>
</organism>
<evidence type="ECO:0000256" key="2">
    <source>
        <dbReference type="SAM" id="MobiDB-lite"/>
    </source>
</evidence>
<proteinExistence type="predicted"/>
<dbReference type="Proteomes" id="UP000315689">
    <property type="component" value="Unassembled WGS sequence"/>
</dbReference>
<feature type="compositionally biased region" description="Polar residues" evidence="2">
    <location>
        <begin position="46"/>
        <end position="62"/>
    </location>
</feature>
<reference evidence="4 5" key="1">
    <citation type="submission" date="2017-07" db="EMBL/GenBank/DDBJ databases">
        <title>Mechanisms for carbon and nitrogen cycling indicate functional differentiation within the Candidate Phyla Radiation.</title>
        <authorList>
            <person name="Danczak R.E."/>
            <person name="Johnston M.D."/>
            <person name="Kenah C."/>
            <person name="Slattery M."/>
            <person name="Wrighton K.C."/>
            <person name="Wilkins M.J."/>
        </authorList>
    </citation>
    <scope>NUCLEOTIDE SEQUENCE [LARGE SCALE GENOMIC DNA]</scope>
    <source>
        <strain evidence="4">Licking1014_7</strain>
    </source>
</reference>
<feature type="signal peptide" evidence="3">
    <location>
        <begin position="1"/>
        <end position="24"/>
    </location>
</feature>